<evidence type="ECO:0000313" key="3">
    <source>
        <dbReference type="Proteomes" id="UP000267096"/>
    </source>
</evidence>
<evidence type="ECO:0000313" key="4">
    <source>
        <dbReference type="WBParaSite" id="ASIM_0001376901-mRNA-1"/>
    </source>
</evidence>
<protein>
    <submittedName>
        <fullName evidence="4">TAZ-type domain-containing protein</fullName>
    </submittedName>
</protein>
<feature type="region of interest" description="Disordered" evidence="1">
    <location>
        <begin position="344"/>
        <end position="427"/>
    </location>
</feature>
<evidence type="ECO:0000313" key="2">
    <source>
        <dbReference type="EMBL" id="VDK49159.1"/>
    </source>
</evidence>
<name>A0A0M3JZ60_ANISI</name>
<dbReference type="AlphaFoldDB" id="A0A0M3JZ60"/>
<feature type="region of interest" description="Disordered" evidence="1">
    <location>
        <begin position="1"/>
        <end position="31"/>
    </location>
</feature>
<accession>A0A0M3JZ60</accession>
<dbReference type="OrthoDB" id="10624057at2759"/>
<organism evidence="4">
    <name type="scientific">Anisakis simplex</name>
    <name type="common">Herring worm</name>
    <dbReference type="NCBI Taxonomy" id="6269"/>
    <lineage>
        <taxon>Eukaryota</taxon>
        <taxon>Metazoa</taxon>
        <taxon>Ecdysozoa</taxon>
        <taxon>Nematoda</taxon>
        <taxon>Chromadorea</taxon>
        <taxon>Rhabditida</taxon>
        <taxon>Spirurina</taxon>
        <taxon>Ascaridomorpha</taxon>
        <taxon>Ascaridoidea</taxon>
        <taxon>Anisakidae</taxon>
        <taxon>Anisakis</taxon>
        <taxon>Anisakis simplex complex</taxon>
    </lineage>
</organism>
<feature type="region of interest" description="Disordered" evidence="1">
    <location>
        <begin position="81"/>
        <end position="107"/>
    </location>
</feature>
<reference evidence="2 3" key="2">
    <citation type="submission" date="2018-11" db="EMBL/GenBank/DDBJ databases">
        <authorList>
            <consortium name="Pathogen Informatics"/>
        </authorList>
    </citation>
    <scope>NUCLEOTIDE SEQUENCE [LARGE SCALE GENOMIC DNA]</scope>
</reference>
<reference evidence="4" key="1">
    <citation type="submission" date="2017-02" db="UniProtKB">
        <authorList>
            <consortium name="WormBaseParasite"/>
        </authorList>
    </citation>
    <scope>IDENTIFICATION</scope>
</reference>
<feature type="compositionally biased region" description="Polar residues" evidence="1">
    <location>
        <begin position="355"/>
        <end position="386"/>
    </location>
</feature>
<feature type="compositionally biased region" description="Low complexity" evidence="1">
    <location>
        <begin position="344"/>
        <end position="354"/>
    </location>
</feature>
<proteinExistence type="predicted"/>
<gene>
    <name evidence="2" type="ORF">ASIM_LOCUS13197</name>
</gene>
<dbReference type="Proteomes" id="UP000267096">
    <property type="component" value="Unassembled WGS sequence"/>
</dbReference>
<dbReference type="EMBL" id="UYRR01031334">
    <property type="protein sequence ID" value="VDK49159.1"/>
    <property type="molecule type" value="Genomic_DNA"/>
</dbReference>
<sequence>MGDQIVTDPPNQPNRFSNSFALTSSSSGSDKDRGYTIVVPANVCFGGVSMQLDLKIDQKTLAAASDISKAVEEAVTTHFQSATTSSTSSTTSTACTPSGSVVQSSGGTTTIINSSGTAVGVGASLGDGLGNATTTAGSGPVTGTGTGAVTSARRCIKMPTASVSSQQSANYTAVSCGNESTNSAMIQKDESREQVNEVCSSTVDSSPLCDTASSPIQLDTPSTSILPTQSTNKTNTNSGKINKNNTNNSAHSYISLTNNNNVSSDNDFHLDDQRPSSSAVCDNEVHSSVEDSAEPPMASSSTMGNAILINNTNASNTSHNNNNVAVSYENVAIPIASASASTAPQSSSLQSQPQHVAQSQFRSTNESEGSSSAFKQQSESPTTSSFDAILPSPQTSSTSNVVVPTPSTVPTNNANNPSAATSSLPTRTVMSAAKRRREKAGPPSHFCEQNDPNGKGQLLACLMSLNCLEAEKDCKKHGCVKLDSVVVLTAIGCIQSCLCP</sequence>
<feature type="region of interest" description="Disordered" evidence="1">
    <location>
        <begin position="202"/>
        <end position="250"/>
    </location>
</feature>
<keyword evidence="3" id="KW-1185">Reference proteome</keyword>
<evidence type="ECO:0000256" key="1">
    <source>
        <dbReference type="SAM" id="MobiDB-lite"/>
    </source>
</evidence>
<feature type="region of interest" description="Disordered" evidence="1">
    <location>
        <begin position="264"/>
        <end position="303"/>
    </location>
</feature>
<dbReference type="WBParaSite" id="ASIM_0001376901-mRNA-1">
    <property type="protein sequence ID" value="ASIM_0001376901-mRNA-1"/>
    <property type="gene ID" value="ASIM_0001376901"/>
</dbReference>
<feature type="compositionally biased region" description="Low complexity" evidence="1">
    <location>
        <begin position="17"/>
        <end position="28"/>
    </location>
</feature>
<feature type="compositionally biased region" description="Polar residues" evidence="1">
    <location>
        <begin position="211"/>
        <end position="229"/>
    </location>
</feature>
<feature type="compositionally biased region" description="Low complexity" evidence="1">
    <location>
        <begin position="391"/>
        <end position="423"/>
    </location>
</feature>
<feature type="compositionally biased region" description="Low complexity" evidence="1">
    <location>
        <begin position="230"/>
        <end position="249"/>
    </location>
</feature>